<organism evidence="1 2">
    <name type="scientific">Candidatus Kaiserbacteria bacterium RIFCSPHIGHO2_12_FULL_53_13</name>
    <dbReference type="NCBI Taxonomy" id="1798502"/>
    <lineage>
        <taxon>Bacteria</taxon>
        <taxon>Candidatus Kaiseribacteriota</taxon>
    </lineage>
</organism>
<evidence type="ECO:0000313" key="1">
    <source>
        <dbReference type="EMBL" id="OGG70065.1"/>
    </source>
</evidence>
<sequence>MDDTKDTKKNDQIGRFLDNHTVRTNPFGRNVSGEKAYARAERLVSALHLLTNHVPFGEPARESARKIGLRLLSDVLLLRDEMRIPNSTKTQAAQVSVRELISHIRMLAISGFVSFQNADIVIEALDELGNFLSVSQRSSLSENVVLRREDLLTGGYQTNRALPGSLLARAPLVSHTRTKTTVSDIKDSASVKDIIKIKDKKESETGEIYRTVKSGARTQEILGILESSGELGIRDIALNLPEYSEKMIQRELSGLVADQIVKKTGVKRWSRYSLAR</sequence>
<dbReference type="Proteomes" id="UP000176689">
    <property type="component" value="Unassembled WGS sequence"/>
</dbReference>
<protein>
    <recommendedName>
        <fullName evidence="3">HTH deoR-type domain-containing protein</fullName>
    </recommendedName>
</protein>
<dbReference type="AlphaFoldDB" id="A0A1F6E8N4"/>
<evidence type="ECO:0000313" key="2">
    <source>
        <dbReference type="Proteomes" id="UP000176689"/>
    </source>
</evidence>
<gene>
    <name evidence="1" type="ORF">A3F27_03300</name>
</gene>
<name>A0A1F6E8N4_9BACT</name>
<dbReference type="EMBL" id="MFLP01000025">
    <property type="protein sequence ID" value="OGG70065.1"/>
    <property type="molecule type" value="Genomic_DNA"/>
</dbReference>
<comment type="caution">
    <text evidence="1">The sequence shown here is derived from an EMBL/GenBank/DDBJ whole genome shotgun (WGS) entry which is preliminary data.</text>
</comment>
<reference evidence="1 2" key="1">
    <citation type="journal article" date="2016" name="Nat. Commun.">
        <title>Thousands of microbial genomes shed light on interconnected biogeochemical processes in an aquifer system.</title>
        <authorList>
            <person name="Anantharaman K."/>
            <person name="Brown C.T."/>
            <person name="Hug L.A."/>
            <person name="Sharon I."/>
            <person name="Castelle C.J."/>
            <person name="Probst A.J."/>
            <person name="Thomas B.C."/>
            <person name="Singh A."/>
            <person name="Wilkins M.J."/>
            <person name="Karaoz U."/>
            <person name="Brodie E.L."/>
            <person name="Williams K.H."/>
            <person name="Hubbard S.S."/>
            <person name="Banfield J.F."/>
        </authorList>
    </citation>
    <scope>NUCLEOTIDE SEQUENCE [LARGE SCALE GENOMIC DNA]</scope>
</reference>
<proteinExistence type="predicted"/>
<accession>A0A1F6E8N4</accession>
<evidence type="ECO:0008006" key="3">
    <source>
        <dbReference type="Google" id="ProtNLM"/>
    </source>
</evidence>